<dbReference type="Proteomes" id="UP001163223">
    <property type="component" value="Chromosome"/>
</dbReference>
<gene>
    <name evidence="1" type="primary">cyoB</name>
    <name evidence="1" type="ORF">OXU80_02305</name>
</gene>
<keyword evidence="2" id="KW-1185">Reference proteome</keyword>
<sequence length="668" mass="74185">MLGKLDWSAIPFDEPIPLVAAGIIGLGVLGVLAWITVKGFWPYLWREWITSVDHKRIGVMYIALALLMLIRGFVDAIMMRSHQAMAVNAEGFLPPDHYDQIFSAHGTIMIFFGAMPFVVGMMNFVVPLQLGIRDVAFPTLNSMSFWLTASGALLVNVSLVVGEFARTGWLPYAPLSELDYSPGVGVDYYLWAIQVAGVGTLMSGVNLVTTILKMRAPGMGLLRMPMFCWTSLAANLLIVAAFPILTATLAMLTLDRYLGFHFFTNEAGGNMMMFVNLIWAWGHPEVYILILPAFGIFSEIFATFSGKPLFGYRSMVAATLFIVVVSFTVWLHHFFTMGAGANVNAAFGIATSVIAVGTGVKVYNWIFTMYGGRLRFATPMLWSVAFILVFVVGGMTGVLLAVPPADFMLHNSLFLVAHFHNVIIGGVLFGLFAGYTYWFPKAFGFTLDEWWGKVAFWLTLLGFVLVFGPLYILGLEGMTRRLQHIEVEQWEPWLMVALAGVVVMIGGVAAQVVQLVVSIRRRHELRDTTGDPWDGRSLEWATPSPPPPYNFAVIPDVENEEAYWSIKQSAIRSQSLGEEPDYKPIEMPRNSPTGFVTAFFSTLIGFALIWHIWWLAVLGLVGAYATFVVFAWRDEVEYEVPLETVVEAERERRAAAQAWLAEHGGRTA</sequence>
<dbReference type="EMBL" id="CP113520">
    <property type="protein sequence ID" value="WAJ29097.1"/>
    <property type="molecule type" value="Genomic_DNA"/>
</dbReference>
<accession>A0ACD4NQS2</accession>
<reference evidence="1" key="1">
    <citation type="submission" date="2022-11" db="EMBL/GenBank/DDBJ databases">
        <title>beta-Carotene-producing bacterium, Jeongeuplla avenae sp. nov., alleviates the salt stress of Arabidopsis seedlings.</title>
        <authorList>
            <person name="Jiang L."/>
            <person name="Lee J."/>
        </authorList>
    </citation>
    <scope>NUCLEOTIDE SEQUENCE</scope>
    <source>
        <strain evidence="1">DY_R2A_6</strain>
    </source>
</reference>
<evidence type="ECO:0000313" key="1">
    <source>
        <dbReference type="EMBL" id="WAJ29097.1"/>
    </source>
</evidence>
<name>A0ACD4NQS2_9HYPH</name>
<proteinExistence type="predicted"/>
<organism evidence="1 2">
    <name type="scientific">Antarcticirhabdus aurantiaca</name>
    <dbReference type="NCBI Taxonomy" id="2606717"/>
    <lineage>
        <taxon>Bacteria</taxon>
        <taxon>Pseudomonadati</taxon>
        <taxon>Pseudomonadota</taxon>
        <taxon>Alphaproteobacteria</taxon>
        <taxon>Hyphomicrobiales</taxon>
        <taxon>Aurantimonadaceae</taxon>
        <taxon>Antarcticirhabdus</taxon>
    </lineage>
</organism>
<evidence type="ECO:0000313" key="2">
    <source>
        <dbReference type="Proteomes" id="UP001163223"/>
    </source>
</evidence>
<protein>
    <submittedName>
        <fullName evidence="1">Cytochrome o ubiquinol oxidase subunit I</fullName>
    </submittedName>
</protein>